<comment type="caution">
    <text evidence="1">The sequence shown here is derived from an EMBL/GenBank/DDBJ whole genome shotgun (WGS) entry which is preliminary data.</text>
</comment>
<protein>
    <submittedName>
        <fullName evidence="1">Uncharacterized protein</fullName>
    </submittedName>
</protein>
<organism evidence="1 2">
    <name type="scientific">Halteria grandinella</name>
    <dbReference type="NCBI Taxonomy" id="5974"/>
    <lineage>
        <taxon>Eukaryota</taxon>
        <taxon>Sar</taxon>
        <taxon>Alveolata</taxon>
        <taxon>Ciliophora</taxon>
        <taxon>Intramacronucleata</taxon>
        <taxon>Spirotrichea</taxon>
        <taxon>Stichotrichia</taxon>
        <taxon>Sporadotrichida</taxon>
        <taxon>Halteriidae</taxon>
        <taxon>Halteria</taxon>
    </lineage>
</organism>
<dbReference type="Proteomes" id="UP000785679">
    <property type="component" value="Unassembled WGS sequence"/>
</dbReference>
<dbReference type="AlphaFoldDB" id="A0A8J8NUH2"/>
<dbReference type="EMBL" id="RRYP01005471">
    <property type="protein sequence ID" value="TNV82006.1"/>
    <property type="molecule type" value="Genomic_DNA"/>
</dbReference>
<keyword evidence="2" id="KW-1185">Reference proteome</keyword>
<gene>
    <name evidence="1" type="ORF">FGO68_gene9690</name>
</gene>
<name>A0A8J8NUH2_HALGN</name>
<sequence>MSRKYNQQTAQYDYFQNFKGMTFDMLSSIIYGKDSSNISDKPVSFSQLEADVNFSQSIDHPIITDQQKLKMGLIGAVPACKLTDYESEFSFEMLFKFLDSQVDSSKDYEPIELKIAKFSESWAQPQNASMSFQDKLKEIALSLNLEVPSIQQSEKEMRMEIQMKNKIARKLVVIYDRNQEGSMFRLKEFQEYFLNNDEISTIPNLNN</sequence>
<proteinExistence type="predicted"/>
<accession>A0A8J8NUH2</accession>
<reference evidence="1" key="1">
    <citation type="submission" date="2019-06" db="EMBL/GenBank/DDBJ databases">
        <authorList>
            <person name="Zheng W."/>
        </authorList>
    </citation>
    <scope>NUCLEOTIDE SEQUENCE</scope>
    <source>
        <strain evidence="1">QDHG01</strain>
    </source>
</reference>
<evidence type="ECO:0000313" key="2">
    <source>
        <dbReference type="Proteomes" id="UP000785679"/>
    </source>
</evidence>
<evidence type="ECO:0000313" key="1">
    <source>
        <dbReference type="EMBL" id="TNV82006.1"/>
    </source>
</evidence>